<dbReference type="RefSeq" id="WP_009197248.1">
    <property type="nucleotide sequence ID" value="NZ_AODQ01000156.1"/>
</dbReference>
<dbReference type="eggNOG" id="COG1765">
    <property type="taxonomic scope" value="Bacteria"/>
</dbReference>
<accession>M7MX46</accession>
<dbReference type="PANTHER" id="PTHR39624">
    <property type="entry name" value="PROTEIN INVOLVED IN RIMO-MEDIATED BETA-METHYLTHIOLATION OF RIBOSOMAL PROTEIN S12 YCAO"/>
    <property type="match status" value="1"/>
</dbReference>
<evidence type="ECO:0000313" key="2">
    <source>
        <dbReference type="EMBL" id="EMR01003.1"/>
    </source>
</evidence>
<dbReference type="STRING" id="1279009.ADICEAN_03869"/>
<dbReference type="PANTHER" id="PTHR39624:SF2">
    <property type="entry name" value="OSMC-LIKE PROTEIN"/>
    <property type="match status" value="1"/>
</dbReference>
<dbReference type="InterPro" id="IPR015946">
    <property type="entry name" value="KH_dom-like_a/b"/>
</dbReference>
<dbReference type="Pfam" id="PF02566">
    <property type="entry name" value="OsmC"/>
    <property type="match status" value="1"/>
</dbReference>
<evidence type="ECO:0000313" key="3">
    <source>
        <dbReference type="Proteomes" id="UP000011910"/>
    </source>
</evidence>
<comment type="caution">
    <text evidence="2">The sequence shown here is derived from an EMBL/GenBank/DDBJ whole genome shotgun (WGS) entry which is preliminary data.</text>
</comment>
<protein>
    <submittedName>
        <fullName evidence="2">Peroxiredoxin, Ohr subfamily</fullName>
    </submittedName>
</protein>
<dbReference type="OrthoDB" id="290036at2"/>
<dbReference type="Proteomes" id="UP000011910">
    <property type="component" value="Unassembled WGS sequence"/>
</dbReference>
<dbReference type="InterPro" id="IPR036102">
    <property type="entry name" value="OsmC/Ohrsf"/>
</dbReference>
<dbReference type="AlphaFoldDB" id="M7MX46"/>
<proteinExistence type="predicted"/>
<feature type="region of interest" description="Disordered" evidence="1">
    <location>
        <begin position="1"/>
        <end position="37"/>
    </location>
</feature>
<dbReference type="PATRIC" id="fig|1279009.4.peg.3915"/>
<reference evidence="2 3" key="1">
    <citation type="journal article" date="2013" name="Genome Announc.">
        <title>Draft Genome Sequence of Cesiribacter andamanensis Strain AMV16T, Isolated from a Soil Sample from a Mud Volcano in the Andaman Islands, India.</title>
        <authorList>
            <person name="Shivaji S."/>
            <person name="Ara S."/>
            <person name="Begum Z."/>
            <person name="Srinivas T.N."/>
            <person name="Singh A."/>
            <person name="Kumar Pinnaka A."/>
        </authorList>
    </citation>
    <scope>NUCLEOTIDE SEQUENCE [LARGE SCALE GENOMIC DNA]</scope>
    <source>
        <strain evidence="2 3">AMV16</strain>
    </source>
</reference>
<keyword evidence="3" id="KW-1185">Reference proteome</keyword>
<dbReference type="EMBL" id="AODQ01000156">
    <property type="protein sequence ID" value="EMR01003.1"/>
    <property type="molecule type" value="Genomic_DNA"/>
</dbReference>
<dbReference type="Gene3D" id="3.30.300.20">
    <property type="match status" value="1"/>
</dbReference>
<dbReference type="SUPFAM" id="SSF82784">
    <property type="entry name" value="OsmC-like"/>
    <property type="match status" value="1"/>
</dbReference>
<evidence type="ECO:0000256" key="1">
    <source>
        <dbReference type="SAM" id="MobiDB-lite"/>
    </source>
</evidence>
<dbReference type="InterPro" id="IPR003718">
    <property type="entry name" value="OsmC/Ohr_fam"/>
</dbReference>
<sequence>MPTSTGRYNENLRTEVRHSRSGSSFVTDAPVDNNGKGEAFSPTDLVAAALGSCMATIMGIWAEKNDVDLSGLHWEITKHMSSNTPRRIVAIDVHMEWPGAHTATDEQKHKLKKAALTCPVAQSLHPDIQQNISFNF</sequence>
<organism evidence="2 3">
    <name type="scientific">Cesiribacter andamanensis AMV16</name>
    <dbReference type="NCBI Taxonomy" id="1279009"/>
    <lineage>
        <taxon>Bacteria</taxon>
        <taxon>Pseudomonadati</taxon>
        <taxon>Bacteroidota</taxon>
        <taxon>Cytophagia</taxon>
        <taxon>Cytophagales</taxon>
        <taxon>Cesiribacteraceae</taxon>
        <taxon>Cesiribacter</taxon>
    </lineage>
</organism>
<name>M7MX46_9BACT</name>
<gene>
    <name evidence="2" type="ORF">ADICEAN_03869</name>
</gene>